<keyword evidence="7" id="KW-0963">Cytoplasm</keyword>
<evidence type="ECO:0000256" key="2">
    <source>
        <dbReference type="ARBA" id="ARBA00001946"/>
    </source>
</evidence>
<evidence type="ECO:0000259" key="15">
    <source>
        <dbReference type="SMART" id="SM00955"/>
    </source>
</evidence>
<evidence type="ECO:0000256" key="14">
    <source>
        <dbReference type="RuleBase" id="RU003901"/>
    </source>
</evidence>
<evidence type="ECO:0000256" key="12">
    <source>
        <dbReference type="ARBA" id="ARBA00022842"/>
    </source>
</evidence>
<keyword evidence="11" id="KW-0269">Exonuclease</keyword>
<protein>
    <recommendedName>
        <fullName evidence="6">DIS3-like exonuclease 1</fullName>
        <ecNumber evidence="5">3.1.13.1</ecNumber>
    </recommendedName>
</protein>
<dbReference type="InterPro" id="IPR001900">
    <property type="entry name" value="RNase_II/R"/>
</dbReference>
<dbReference type="Proteomes" id="UP001439008">
    <property type="component" value="Unassembled WGS sequence"/>
</dbReference>
<evidence type="ECO:0000256" key="10">
    <source>
        <dbReference type="ARBA" id="ARBA00022835"/>
    </source>
</evidence>
<dbReference type="SUPFAM" id="SSF50249">
    <property type="entry name" value="Nucleic acid-binding proteins"/>
    <property type="match status" value="2"/>
</dbReference>
<keyword evidence="17" id="KW-1185">Reference proteome</keyword>
<evidence type="ECO:0000313" key="16">
    <source>
        <dbReference type="EMBL" id="MES1918789.1"/>
    </source>
</evidence>
<dbReference type="SMART" id="SM00955">
    <property type="entry name" value="RNB"/>
    <property type="match status" value="1"/>
</dbReference>
<evidence type="ECO:0000256" key="9">
    <source>
        <dbReference type="ARBA" id="ARBA00022801"/>
    </source>
</evidence>
<dbReference type="PANTHER" id="PTHR23355">
    <property type="entry name" value="RIBONUCLEASE"/>
    <property type="match status" value="1"/>
</dbReference>
<keyword evidence="8" id="KW-0540">Nuclease</keyword>
<evidence type="ECO:0000256" key="11">
    <source>
        <dbReference type="ARBA" id="ARBA00022839"/>
    </source>
</evidence>
<evidence type="ECO:0000256" key="8">
    <source>
        <dbReference type="ARBA" id="ARBA00022722"/>
    </source>
</evidence>
<dbReference type="InterPro" id="IPR012340">
    <property type="entry name" value="NA-bd_OB-fold"/>
</dbReference>
<keyword evidence="12" id="KW-0460">Magnesium</keyword>
<proteinExistence type="inferred from homology"/>
<evidence type="ECO:0000256" key="7">
    <source>
        <dbReference type="ARBA" id="ARBA00022490"/>
    </source>
</evidence>
<reference evidence="16 17" key="1">
    <citation type="journal article" date="2024" name="BMC Biol.">
        <title>Comparative genomics of Ascetosporea gives new insight into the evolutionary basis for animal parasitism in Rhizaria.</title>
        <authorList>
            <person name="Hiltunen Thoren M."/>
            <person name="Onut-Brannstrom I."/>
            <person name="Alfjorden A."/>
            <person name="Peckova H."/>
            <person name="Swords F."/>
            <person name="Hooper C."/>
            <person name="Holzer A.S."/>
            <person name="Bass D."/>
            <person name="Burki F."/>
        </authorList>
    </citation>
    <scope>NUCLEOTIDE SEQUENCE [LARGE SCALE GENOMIC DNA]</scope>
    <source>
        <strain evidence="16">20-A016</strain>
    </source>
</reference>
<evidence type="ECO:0000256" key="6">
    <source>
        <dbReference type="ARBA" id="ARBA00016366"/>
    </source>
</evidence>
<feature type="domain" description="RNB" evidence="15">
    <location>
        <begin position="273"/>
        <end position="648"/>
    </location>
</feature>
<evidence type="ECO:0000256" key="4">
    <source>
        <dbReference type="ARBA" id="ARBA00005785"/>
    </source>
</evidence>
<dbReference type="InterPro" id="IPR050180">
    <property type="entry name" value="RNR_Ribonuclease"/>
</dbReference>
<comment type="caution">
    <text evidence="16">The sequence shown here is derived from an EMBL/GenBank/DDBJ whole genome shotgun (WGS) entry which is preliminary data.</text>
</comment>
<evidence type="ECO:0000256" key="13">
    <source>
        <dbReference type="ARBA" id="ARBA00022884"/>
    </source>
</evidence>
<dbReference type="PANTHER" id="PTHR23355:SF30">
    <property type="entry name" value="DIS3-LIKE EXONUCLEASE 1"/>
    <property type="match status" value="1"/>
</dbReference>
<dbReference type="Pfam" id="PF17849">
    <property type="entry name" value="OB_Dis3"/>
    <property type="match status" value="1"/>
</dbReference>
<keyword evidence="9" id="KW-0378">Hydrolase</keyword>
<evidence type="ECO:0000256" key="5">
    <source>
        <dbReference type="ARBA" id="ARBA00012163"/>
    </source>
</evidence>
<dbReference type="Gene3D" id="2.40.50.690">
    <property type="match status" value="1"/>
</dbReference>
<dbReference type="InterPro" id="IPR033771">
    <property type="entry name" value="Rrp44_CSD1"/>
</dbReference>
<comment type="similarity">
    <text evidence="4 14">Belongs to the RNR ribonuclease family.</text>
</comment>
<organism evidence="16 17">
    <name type="scientific">Bonamia ostreae</name>
    <dbReference type="NCBI Taxonomy" id="126728"/>
    <lineage>
        <taxon>Eukaryota</taxon>
        <taxon>Sar</taxon>
        <taxon>Rhizaria</taxon>
        <taxon>Endomyxa</taxon>
        <taxon>Ascetosporea</taxon>
        <taxon>Haplosporida</taxon>
        <taxon>Bonamia</taxon>
    </lineage>
</organism>
<keyword evidence="10" id="KW-0271">Exosome</keyword>
<evidence type="ECO:0000256" key="1">
    <source>
        <dbReference type="ARBA" id="ARBA00001849"/>
    </source>
</evidence>
<name>A0ABV2AH18_9EUKA</name>
<dbReference type="EC" id="3.1.13.1" evidence="5"/>
<dbReference type="InterPro" id="IPR022966">
    <property type="entry name" value="RNase_II/R_CS"/>
</dbReference>
<dbReference type="Pfam" id="PF17216">
    <property type="entry name" value="Rrp44_CSD1"/>
    <property type="match status" value="1"/>
</dbReference>
<dbReference type="Gene3D" id="2.40.50.700">
    <property type="match status" value="1"/>
</dbReference>
<dbReference type="EMBL" id="JBDODL010000126">
    <property type="protein sequence ID" value="MES1918789.1"/>
    <property type="molecule type" value="Genomic_DNA"/>
</dbReference>
<sequence>MQILDCYQSIQDYLCNKDINSNIEKFDEFLTQEELNFGLRNGEIVRGKIHFDYNWQEAFIYFDKFSQNEENSEKSKILILGKNNINRVINGDEVYVKILPRNLWRRSASESIVNEEGENIDEEIDYVSNVKDDISNSEKDDFAPNGKVVGVFKRNWRTYVATFQIEEETDKFRESNEILLCVPFDPKIPKIRVRTRNGNKYKNSRLKVVIDNWDVDSFYPNGHLLGELGKIGDLETETKVVLLENGLEIGDFGKMENCLPNDWTIPNEEIEKREDLRKSRTVLSIDPIGCEDIDDALSVHQISENVYEIGVHIADVTYFVPKNSPIDNEARYRGTSVYLKDRRIDMIPKRLSANECSLHKNKDRLVVSVFWKIDLKKKTKILEKWFRRSIVRSSAALSYVEANLMLLHPNKHDFDVMVSKQNEKQKEILEKTKSFDETKYKKLRKAILTLSEFAIFLRMERENNGAVNFNKNWELNSEDFFLDNVKDKEINELVKNMKIDKSEKLMNAHNVIEELMVLANHSVAVQILQSSPKEALLRRHGSPEKKSSKEMNEKLAKIGVEKLNFRTNKSLAHSVVQVTALKPKLDGIIKLFLRVAMSEAEYFCAGDEKCSEISHFGLAIDCYTHFTSPIRRYSDIVVHRNLIESAGFDINSSFRESPSKKIKPNQNSIEEIGTKIEQIKEMAFHLNTKNRSARNAQRMSIEFSRILELKNHFYYTFAVIIGIKENGFKVFVPNFQIEIDENSEDDQDSSSFQGAVVLKNKEGKFNEPFPIKQSRKTVENQNDCYIEKIDDTQILLKVPSLKIERRFELMEKICVQIGIDPNSKNIYRFPSIKLRFAFDK</sequence>
<dbReference type="Pfam" id="PF00773">
    <property type="entry name" value="RNB"/>
    <property type="match status" value="1"/>
</dbReference>
<comment type="catalytic activity">
    <reaction evidence="1">
        <text>Exonucleolytic cleavage in the 3'- to 5'-direction to yield nucleoside 5'-phosphates.</text>
        <dbReference type="EC" id="3.1.13.1"/>
    </reaction>
</comment>
<comment type="subcellular location">
    <subcellularLocation>
        <location evidence="3">Cytoplasm</location>
    </subcellularLocation>
</comment>
<accession>A0ABV2AH18</accession>
<evidence type="ECO:0000256" key="3">
    <source>
        <dbReference type="ARBA" id="ARBA00004496"/>
    </source>
</evidence>
<gene>
    <name evidence="16" type="primary">DIS3L</name>
    <name evidence="16" type="ORF">MHBO_000695</name>
</gene>
<comment type="cofactor">
    <cofactor evidence="2">
        <name>Mg(2+)</name>
        <dbReference type="ChEBI" id="CHEBI:18420"/>
    </cofactor>
</comment>
<keyword evidence="13" id="KW-0694">RNA-binding</keyword>
<dbReference type="InterPro" id="IPR041505">
    <property type="entry name" value="Dis3_CSD2"/>
</dbReference>
<dbReference type="PROSITE" id="PS01175">
    <property type="entry name" value="RIBONUCLEASE_II"/>
    <property type="match status" value="1"/>
</dbReference>
<evidence type="ECO:0000313" key="17">
    <source>
        <dbReference type="Proteomes" id="UP001439008"/>
    </source>
</evidence>